<evidence type="ECO:0000313" key="1">
    <source>
        <dbReference type="EMBL" id="CUH93767.1"/>
    </source>
</evidence>
<name>A0A0K8J8X8_9FIRM</name>
<reference evidence="2" key="1">
    <citation type="submission" date="2015-09" db="EMBL/GenBank/DDBJ databases">
        <authorList>
            <person name="Wibberg D."/>
        </authorList>
    </citation>
    <scope>NUCLEOTIDE SEQUENCE [LARGE SCALE GENOMIC DNA]</scope>
    <source>
        <strain evidence="2">SD1D</strain>
    </source>
</reference>
<dbReference type="KEGG" id="hsd:SD1D_2252"/>
<protein>
    <submittedName>
        <fullName evidence="1">Uncharacterized protein</fullName>
    </submittedName>
</protein>
<accession>A0A0K8J8X8</accession>
<dbReference type="OrthoDB" id="1854057at2"/>
<sequence length="125" mass="14648">MNQVKEKYISYLDKKIGEYNRICEIYKAEDRKDEADFEKIKANICDIFKTLFIRDTKELEGKELSVSNNKNLYTNFLLRFDTIPANWKLSLAKAIAYGDVKKQVIEETKLAVAKELKEQFISILN</sequence>
<dbReference type="RefSeq" id="WP_058258992.1">
    <property type="nucleotide sequence ID" value="NZ_DUPS01000023.1"/>
</dbReference>
<dbReference type="Proteomes" id="UP000196053">
    <property type="component" value="Chromosome I"/>
</dbReference>
<keyword evidence="2" id="KW-1185">Reference proteome</keyword>
<gene>
    <name evidence="1" type="ORF">SD1D_2252</name>
</gene>
<organism evidence="1 2">
    <name type="scientific">Herbinix luporum</name>
    <dbReference type="NCBI Taxonomy" id="1679721"/>
    <lineage>
        <taxon>Bacteria</taxon>
        <taxon>Bacillati</taxon>
        <taxon>Bacillota</taxon>
        <taxon>Clostridia</taxon>
        <taxon>Lachnospirales</taxon>
        <taxon>Lachnospiraceae</taxon>
        <taxon>Herbinix</taxon>
    </lineage>
</organism>
<dbReference type="EMBL" id="LN879430">
    <property type="protein sequence ID" value="CUH93767.1"/>
    <property type="molecule type" value="Genomic_DNA"/>
</dbReference>
<dbReference type="AlphaFoldDB" id="A0A0K8J8X8"/>
<evidence type="ECO:0000313" key="2">
    <source>
        <dbReference type="Proteomes" id="UP000196053"/>
    </source>
</evidence>
<proteinExistence type="predicted"/>